<comment type="similarity">
    <text evidence="1">Belongs to the cycloisomerase 2 family.</text>
</comment>
<dbReference type="InterPro" id="IPR015943">
    <property type="entry name" value="WD40/YVTN_repeat-like_dom_sf"/>
</dbReference>
<dbReference type="Pfam" id="PF10282">
    <property type="entry name" value="Lactonase"/>
    <property type="match status" value="1"/>
</dbReference>
<evidence type="ECO:0000313" key="4">
    <source>
        <dbReference type="Proteomes" id="UP000247465"/>
    </source>
</evidence>
<dbReference type="GO" id="GO:0017057">
    <property type="term" value="F:6-phosphogluconolactonase activity"/>
    <property type="evidence" value="ECO:0007669"/>
    <property type="project" value="UniProtKB-EC"/>
</dbReference>
<sequence>MTCFVYVSVKGEDKINVYSMDDAGYLELKHEVALAGGPSGIALAPNCEFLYVALRERSELASLLIDRVDGSISLLGSIEEESDSVYVTVDRSGKFALTSSNGGARASSYRVGENGALVAPAVSTVNTLQGAHSVEVHPSNRFVYVPHCIRQNAIFQYKYDPETGELTPQELAILVPQERLGPRHIRFHPTLDVMYTTDEQGNSITAYPVRKDGRLSSSFQTISTLPEGYDSSNNTTAQLRIHPSGRFLYAPNRGHDSISCFSIDEASGELSLIGRVPGQAHVRGFDIDPQGKFIFAAGVDSGKMSIYRVDQVTGELSEIKIYEVGSEPMWVLVAEL</sequence>
<keyword evidence="3" id="KW-0378">Hydrolase</keyword>
<dbReference type="PANTHER" id="PTHR30344">
    <property type="entry name" value="6-PHOSPHOGLUCONOLACTONASE-RELATED"/>
    <property type="match status" value="1"/>
</dbReference>
<dbReference type="AlphaFoldDB" id="A0A2Z4AJC4"/>
<dbReference type="InterPro" id="IPR019405">
    <property type="entry name" value="Lactonase_7-beta_prop"/>
</dbReference>
<name>A0A2Z4AJC4_9BACT</name>
<evidence type="ECO:0000256" key="2">
    <source>
        <dbReference type="ARBA" id="ARBA00022526"/>
    </source>
</evidence>
<reference evidence="3 4" key="1">
    <citation type="submission" date="2018-06" db="EMBL/GenBank/DDBJ databases">
        <title>Draft Genome Sequence of a Novel Marine Bacterium Related to the Verrucomicrobia.</title>
        <authorList>
            <person name="Vosseberg J."/>
            <person name="Martijn J."/>
            <person name="Ettema T.J.G."/>
        </authorList>
    </citation>
    <scope>NUCLEOTIDE SEQUENCE [LARGE SCALE GENOMIC DNA]</scope>
    <source>
        <strain evidence="3">TARA_B100001123</strain>
    </source>
</reference>
<protein>
    <submittedName>
        <fullName evidence="3">6-phosphogluconolactonase</fullName>
        <ecNumber evidence="3">3.1.1.31</ecNumber>
    </submittedName>
</protein>
<keyword evidence="2" id="KW-0313">Glucose metabolism</keyword>
<gene>
    <name evidence="3" type="primary">pgl_6</name>
    <name evidence="3" type="ORF">DF168_01748</name>
</gene>
<proteinExistence type="inferred from homology"/>
<dbReference type="Proteomes" id="UP000247465">
    <property type="component" value="Chromosome"/>
</dbReference>
<dbReference type="GO" id="GO:0006006">
    <property type="term" value="P:glucose metabolic process"/>
    <property type="evidence" value="ECO:0007669"/>
    <property type="project" value="UniProtKB-KW"/>
</dbReference>
<dbReference type="InterPro" id="IPR050282">
    <property type="entry name" value="Cycloisomerase_2"/>
</dbReference>
<dbReference type="EMBL" id="CP029803">
    <property type="protein sequence ID" value="AWT60534.1"/>
    <property type="molecule type" value="Genomic_DNA"/>
</dbReference>
<keyword evidence="2" id="KW-0119">Carbohydrate metabolism</keyword>
<organism evidence="3 4">
    <name type="scientific">Candidatus Moanibacter tarae</name>
    <dbReference type="NCBI Taxonomy" id="2200854"/>
    <lineage>
        <taxon>Bacteria</taxon>
        <taxon>Pseudomonadati</taxon>
        <taxon>Verrucomicrobiota</taxon>
        <taxon>Opitutia</taxon>
        <taxon>Puniceicoccales</taxon>
        <taxon>Puniceicoccales incertae sedis</taxon>
        <taxon>Candidatus Moanibacter</taxon>
    </lineage>
</organism>
<evidence type="ECO:0000256" key="1">
    <source>
        <dbReference type="ARBA" id="ARBA00005564"/>
    </source>
</evidence>
<dbReference type="SUPFAM" id="SSF50974">
    <property type="entry name" value="Nitrous oxide reductase, N-terminal domain"/>
    <property type="match status" value="1"/>
</dbReference>
<dbReference type="InterPro" id="IPR011045">
    <property type="entry name" value="N2O_reductase_N"/>
</dbReference>
<dbReference type="EC" id="3.1.1.31" evidence="3"/>
<dbReference type="Gene3D" id="2.130.10.10">
    <property type="entry name" value="YVTN repeat-like/Quinoprotein amine dehydrogenase"/>
    <property type="match status" value="1"/>
</dbReference>
<dbReference type="PANTHER" id="PTHR30344:SF1">
    <property type="entry name" value="6-PHOSPHOGLUCONOLACTONASE"/>
    <property type="match status" value="1"/>
</dbReference>
<dbReference type="KEGG" id="mtar:DF168_01748"/>
<evidence type="ECO:0000313" key="3">
    <source>
        <dbReference type="EMBL" id="AWT60534.1"/>
    </source>
</evidence>
<accession>A0A2Z4AJC4</accession>
<dbReference type="GO" id="GO:0005829">
    <property type="term" value="C:cytosol"/>
    <property type="evidence" value="ECO:0007669"/>
    <property type="project" value="TreeGrafter"/>
</dbReference>